<feature type="signal peptide" evidence="3">
    <location>
        <begin position="1"/>
        <end position="20"/>
    </location>
</feature>
<keyword evidence="2" id="KW-0472">Membrane</keyword>
<evidence type="ECO:0000256" key="1">
    <source>
        <dbReference type="SAM" id="MobiDB-lite"/>
    </source>
</evidence>
<dbReference type="OrthoDB" id="191674at2759"/>
<feature type="transmembrane region" description="Helical" evidence="2">
    <location>
        <begin position="497"/>
        <end position="515"/>
    </location>
</feature>
<dbReference type="Proteomes" id="UP001165082">
    <property type="component" value="Unassembled WGS sequence"/>
</dbReference>
<feature type="transmembrane region" description="Helical" evidence="2">
    <location>
        <begin position="168"/>
        <end position="188"/>
    </location>
</feature>
<keyword evidence="2" id="KW-0812">Transmembrane</keyword>
<gene>
    <name evidence="4" type="ORF">TrRE_jg2455</name>
</gene>
<keyword evidence="2" id="KW-1133">Transmembrane helix</keyword>
<reference evidence="4" key="1">
    <citation type="submission" date="2022-07" db="EMBL/GenBank/DDBJ databases">
        <title>Genome analysis of Parmales, a sister group of diatoms, reveals the evolutionary specialization of diatoms from phago-mixotrophs to photoautotrophs.</title>
        <authorList>
            <person name="Ban H."/>
            <person name="Sato S."/>
            <person name="Yoshikawa S."/>
            <person name="Kazumasa Y."/>
            <person name="Nakamura Y."/>
            <person name="Ichinomiya M."/>
            <person name="Saitoh K."/>
            <person name="Sato N."/>
            <person name="Blanc-Mathieu R."/>
            <person name="Endo H."/>
            <person name="Kuwata A."/>
            <person name="Ogata H."/>
        </authorList>
    </citation>
    <scope>NUCLEOTIDE SEQUENCE</scope>
</reference>
<feature type="transmembrane region" description="Helical" evidence="2">
    <location>
        <begin position="446"/>
        <end position="468"/>
    </location>
</feature>
<keyword evidence="5" id="KW-1185">Reference proteome</keyword>
<evidence type="ECO:0000313" key="5">
    <source>
        <dbReference type="Proteomes" id="UP001165082"/>
    </source>
</evidence>
<evidence type="ECO:0000256" key="3">
    <source>
        <dbReference type="SAM" id="SignalP"/>
    </source>
</evidence>
<keyword evidence="3" id="KW-0732">Signal</keyword>
<dbReference type="EMBL" id="BRXZ01001109">
    <property type="protein sequence ID" value="GMH62618.1"/>
    <property type="molecule type" value="Genomic_DNA"/>
</dbReference>
<evidence type="ECO:0000313" key="4">
    <source>
        <dbReference type="EMBL" id="GMH62618.1"/>
    </source>
</evidence>
<dbReference type="AlphaFoldDB" id="A0A9W7A4P4"/>
<feature type="transmembrane region" description="Helical" evidence="2">
    <location>
        <begin position="200"/>
        <end position="218"/>
    </location>
</feature>
<feature type="transmembrane region" description="Helical" evidence="2">
    <location>
        <begin position="122"/>
        <end position="140"/>
    </location>
</feature>
<sequence>MFNNIDLLLIVLNTWSLCNSLTYESNYIPWRTVVSPTYDNGGDEKLATFREYYPFLKNQTNYNHLEPNPFEERDLYQCDSQSMYDAFDSGDQEFLRVIPDYFDVSEMKCLNEVRQASDMDSIFLPTILPLFIVVLLTLGYKFHKSELWNHSYGTWGHVTAMVNVRNYALYRCLLVLILALAANAVAFTVGTGSAWDNPDFVIIFVASSVNILNSYASLRSHTDATLEVGEVADTIRIGSFKLHKKVETVMEAMEDGIMVMLTTGHDTMLTHELKVSQSDCLTLKECVLGGGVVQRHSVMAYLRTGGRSSTPKKIEGWGSEKAEGEEGKGEKGGGAWAKKIASFMCAQVTFFIAMINLFALVWEVSMDWTENEFVASFPQFIWEDSTNYDVTNELWFTNGTRDETGTEEIFKTEMDTLTMDKCRRTGFGWDQFLGKPFGGLCGNPGVAVIILLVLNLSTLLAIFFIAYISEVHSLEYGTFGFVQSISDAPKDAKYRRTVKFVIVLSLCCAIYALYFDNNTCAWWNTDEDCQPFDWQKGQLIIMGWFNTANILFSTLHASKTKLAHSPKASGIRIPKMHVWENPKVIYELIQDGMMMYIAKGDLTILQGRLGMSKADVDSLVGAISSMEVRHDFYSGRLKVSHPETTRKGASKKDLEAKAKFQKVEPTLKPVVGGREDDNQL</sequence>
<protein>
    <submittedName>
        <fullName evidence="4">Uncharacterized protein</fullName>
    </submittedName>
</protein>
<accession>A0A9W7A4P4</accession>
<feature type="transmembrane region" description="Helical" evidence="2">
    <location>
        <begin position="340"/>
        <end position="362"/>
    </location>
</feature>
<organism evidence="4 5">
    <name type="scientific">Triparma retinervis</name>
    <dbReference type="NCBI Taxonomy" id="2557542"/>
    <lineage>
        <taxon>Eukaryota</taxon>
        <taxon>Sar</taxon>
        <taxon>Stramenopiles</taxon>
        <taxon>Ochrophyta</taxon>
        <taxon>Bolidophyceae</taxon>
        <taxon>Parmales</taxon>
        <taxon>Triparmaceae</taxon>
        <taxon>Triparma</taxon>
    </lineage>
</organism>
<name>A0A9W7A4P4_9STRA</name>
<feature type="chain" id="PRO_5040834745" evidence="3">
    <location>
        <begin position="21"/>
        <end position="680"/>
    </location>
</feature>
<comment type="caution">
    <text evidence="4">The sequence shown here is derived from an EMBL/GenBank/DDBJ whole genome shotgun (WGS) entry which is preliminary data.</text>
</comment>
<feature type="region of interest" description="Disordered" evidence="1">
    <location>
        <begin position="308"/>
        <end position="331"/>
    </location>
</feature>
<evidence type="ECO:0000256" key="2">
    <source>
        <dbReference type="SAM" id="Phobius"/>
    </source>
</evidence>
<proteinExistence type="predicted"/>
<feature type="compositionally biased region" description="Basic and acidic residues" evidence="1">
    <location>
        <begin position="312"/>
        <end position="331"/>
    </location>
</feature>